<organism evidence="1 2">
    <name type="scientific">Anaerospora hongkongensis</name>
    <dbReference type="NCBI Taxonomy" id="244830"/>
    <lineage>
        <taxon>Bacteria</taxon>
        <taxon>Bacillati</taxon>
        <taxon>Bacillota</taxon>
        <taxon>Negativicutes</taxon>
        <taxon>Selenomonadales</taxon>
        <taxon>Sporomusaceae</taxon>
        <taxon>Anaerospora</taxon>
    </lineage>
</organism>
<dbReference type="OrthoDB" id="161534at2"/>
<evidence type="ECO:0008006" key="3">
    <source>
        <dbReference type="Google" id="ProtNLM"/>
    </source>
</evidence>
<reference evidence="1 2" key="1">
    <citation type="submission" date="2019-03" db="EMBL/GenBank/DDBJ databases">
        <title>Genomic Encyclopedia of Type Strains, Phase IV (KMG-IV): sequencing the most valuable type-strain genomes for metagenomic binning, comparative biology and taxonomic classification.</title>
        <authorList>
            <person name="Goeker M."/>
        </authorList>
    </citation>
    <scope>NUCLEOTIDE SEQUENCE [LARGE SCALE GENOMIC DNA]</scope>
    <source>
        <strain evidence="1 2">DSM 15969</strain>
    </source>
</reference>
<accession>A0A4R1PXH5</accession>
<name>A0A4R1PXH5_9FIRM</name>
<evidence type="ECO:0000313" key="2">
    <source>
        <dbReference type="Proteomes" id="UP000295063"/>
    </source>
</evidence>
<protein>
    <recommendedName>
        <fullName evidence="3">AAA domain-containing protein</fullName>
    </recommendedName>
</protein>
<dbReference type="Gene3D" id="3.40.50.300">
    <property type="entry name" value="P-loop containing nucleotide triphosphate hydrolases"/>
    <property type="match status" value="1"/>
</dbReference>
<gene>
    <name evidence="1" type="ORF">EV210_11062</name>
</gene>
<dbReference type="RefSeq" id="WP_132082164.1">
    <property type="nucleotide sequence ID" value="NZ_DAIMLW010000173.1"/>
</dbReference>
<keyword evidence="2" id="KW-1185">Reference proteome</keyword>
<sequence>MRIIVVGVCASGKTTLVTQLKEWGFDAHNVAQEHSGIKTLWKKKQPDIVVMLDATLESIRKRRKVPWGEERLIVQRERLEDAKAHADLFLPTDSLTKEEVAQQVAAFVRG</sequence>
<dbReference type="InterPro" id="IPR027417">
    <property type="entry name" value="P-loop_NTPase"/>
</dbReference>
<evidence type="ECO:0000313" key="1">
    <source>
        <dbReference type="EMBL" id="TCL35819.1"/>
    </source>
</evidence>
<dbReference type="AlphaFoldDB" id="A0A4R1PXH5"/>
<dbReference type="EMBL" id="SLUI01000010">
    <property type="protein sequence ID" value="TCL35819.1"/>
    <property type="molecule type" value="Genomic_DNA"/>
</dbReference>
<dbReference type="Proteomes" id="UP000295063">
    <property type="component" value="Unassembled WGS sequence"/>
</dbReference>
<comment type="caution">
    <text evidence="1">The sequence shown here is derived from an EMBL/GenBank/DDBJ whole genome shotgun (WGS) entry which is preliminary data.</text>
</comment>
<dbReference type="SUPFAM" id="SSF52540">
    <property type="entry name" value="P-loop containing nucleoside triphosphate hydrolases"/>
    <property type="match status" value="1"/>
</dbReference>
<proteinExistence type="predicted"/>